<keyword evidence="4" id="KW-0479">Metal-binding</keyword>
<dbReference type="FunFam" id="3.20.110.10:FF:000002">
    <property type="entry name" value="alpha-mannosidase 2C1 isoform X1"/>
    <property type="match status" value="1"/>
</dbReference>
<dbReference type="InterPro" id="IPR000602">
    <property type="entry name" value="Glyco_hydro_38_N"/>
</dbReference>
<dbReference type="EMBL" id="QXJM01000056">
    <property type="protein sequence ID" value="RIE00457.1"/>
    <property type="molecule type" value="Genomic_DNA"/>
</dbReference>
<organism evidence="8 9">
    <name type="scientific">Cohnella faecalis</name>
    <dbReference type="NCBI Taxonomy" id="2315694"/>
    <lineage>
        <taxon>Bacteria</taxon>
        <taxon>Bacillati</taxon>
        <taxon>Bacillota</taxon>
        <taxon>Bacilli</taxon>
        <taxon>Bacillales</taxon>
        <taxon>Paenibacillaceae</taxon>
        <taxon>Cohnella</taxon>
    </lineage>
</organism>
<dbReference type="SUPFAM" id="SSF88713">
    <property type="entry name" value="Glycoside hydrolase/deacetylase"/>
    <property type="match status" value="1"/>
</dbReference>
<keyword evidence="6" id="KW-0326">Glycosidase</keyword>
<accession>A0A398CKP3</accession>
<dbReference type="FunFam" id="1.20.1270.50:FF:000004">
    <property type="entry name" value="alpha-mannosidase 2C1 isoform X1"/>
    <property type="match status" value="1"/>
</dbReference>
<protein>
    <recommendedName>
        <fullName evidence="3">alpha-mannosidase</fullName>
        <ecNumber evidence="3">3.2.1.24</ecNumber>
    </recommendedName>
</protein>
<dbReference type="GO" id="GO:0009313">
    <property type="term" value="P:oligosaccharide catabolic process"/>
    <property type="evidence" value="ECO:0007669"/>
    <property type="project" value="TreeGrafter"/>
</dbReference>
<comment type="catalytic activity">
    <reaction evidence="1">
        <text>Hydrolysis of terminal, non-reducing alpha-D-mannose residues in alpha-D-mannosides.</text>
        <dbReference type="EC" id="3.2.1.24"/>
    </reaction>
</comment>
<dbReference type="Gene3D" id="2.70.98.30">
    <property type="entry name" value="Golgi alpha-mannosidase II, domain 4"/>
    <property type="match status" value="1"/>
</dbReference>
<comment type="similarity">
    <text evidence="2">Belongs to the glycosyl hydrolase 38 family.</text>
</comment>
<dbReference type="OrthoDB" id="9772207at2"/>
<dbReference type="InterPro" id="IPR041147">
    <property type="entry name" value="GH38_C"/>
</dbReference>
<evidence type="ECO:0000313" key="9">
    <source>
        <dbReference type="Proteomes" id="UP000266340"/>
    </source>
</evidence>
<evidence type="ECO:0000256" key="2">
    <source>
        <dbReference type="ARBA" id="ARBA00009792"/>
    </source>
</evidence>
<dbReference type="Pfam" id="PF01074">
    <property type="entry name" value="Glyco_hydro_38N"/>
    <property type="match status" value="1"/>
</dbReference>
<dbReference type="InterPro" id="IPR011013">
    <property type="entry name" value="Gal_mutarotase_sf_dom"/>
</dbReference>
<dbReference type="EC" id="3.2.1.24" evidence="3"/>
<dbReference type="Proteomes" id="UP000266340">
    <property type="component" value="Unassembled WGS sequence"/>
</dbReference>
<dbReference type="InterPro" id="IPR028995">
    <property type="entry name" value="Glyco_hydro_57/38_cen_sf"/>
</dbReference>
<dbReference type="AlphaFoldDB" id="A0A398CKP3"/>
<evidence type="ECO:0000256" key="1">
    <source>
        <dbReference type="ARBA" id="ARBA00000365"/>
    </source>
</evidence>
<evidence type="ECO:0000259" key="7">
    <source>
        <dbReference type="SMART" id="SM00872"/>
    </source>
</evidence>
<dbReference type="InterPro" id="IPR015341">
    <property type="entry name" value="Glyco_hydro_38_cen"/>
</dbReference>
<dbReference type="SUPFAM" id="SSF88688">
    <property type="entry name" value="Families 57/38 glycoside transferase middle domain"/>
    <property type="match status" value="1"/>
</dbReference>
<evidence type="ECO:0000256" key="4">
    <source>
        <dbReference type="ARBA" id="ARBA00022723"/>
    </source>
</evidence>
<dbReference type="InterPro" id="IPR011330">
    <property type="entry name" value="Glyco_hydro/deAcase_b/a-brl"/>
</dbReference>
<dbReference type="PANTHER" id="PTHR46017:SF1">
    <property type="entry name" value="ALPHA-MANNOSIDASE 2C1"/>
    <property type="match status" value="1"/>
</dbReference>
<keyword evidence="5" id="KW-0378">Hydrolase</keyword>
<evidence type="ECO:0000313" key="8">
    <source>
        <dbReference type="EMBL" id="RIE00457.1"/>
    </source>
</evidence>
<dbReference type="Gene3D" id="3.20.110.10">
    <property type="entry name" value="Glycoside hydrolase 38, N terminal domain"/>
    <property type="match status" value="1"/>
</dbReference>
<dbReference type="GO" id="GO:0030246">
    <property type="term" value="F:carbohydrate binding"/>
    <property type="evidence" value="ECO:0007669"/>
    <property type="project" value="InterPro"/>
</dbReference>
<evidence type="ECO:0000256" key="3">
    <source>
        <dbReference type="ARBA" id="ARBA00012752"/>
    </source>
</evidence>
<dbReference type="Pfam" id="PF17677">
    <property type="entry name" value="Glyco_hydro38C2"/>
    <property type="match status" value="1"/>
</dbReference>
<dbReference type="PANTHER" id="PTHR46017">
    <property type="entry name" value="ALPHA-MANNOSIDASE 2C1"/>
    <property type="match status" value="1"/>
</dbReference>
<proteinExistence type="inferred from homology"/>
<dbReference type="CDD" id="cd10789">
    <property type="entry name" value="GH38N_AMII_ER_cytosolic"/>
    <property type="match status" value="1"/>
</dbReference>
<dbReference type="Pfam" id="PF09261">
    <property type="entry name" value="Alpha-mann_mid"/>
    <property type="match status" value="1"/>
</dbReference>
<reference evidence="8 9" key="1">
    <citation type="submission" date="2018-09" db="EMBL/GenBank/DDBJ databases">
        <title>Cohnella cavernae sp. nov., isolated from a karst cave.</title>
        <authorList>
            <person name="Zhu H."/>
        </authorList>
    </citation>
    <scope>NUCLEOTIDE SEQUENCE [LARGE SCALE GENOMIC DNA]</scope>
    <source>
        <strain evidence="8 9">K2E09-144</strain>
    </source>
</reference>
<dbReference type="GO" id="GO:0046872">
    <property type="term" value="F:metal ion binding"/>
    <property type="evidence" value="ECO:0007669"/>
    <property type="project" value="UniProtKB-KW"/>
</dbReference>
<dbReference type="SUPFAM" id="SSF74650">
    <property type="entry name" value="Galactose mutarotase-like"/>
    <property type="match status" value="1"/>
</dbReference>
<name>A0A398CKP3_9BACL</name>
<dbReference type="InterPro" id="IPR027291">
    <property type="entry name" value="Glyco_hydro_38_N_sf"/>
</dbReference>
<comment type="caution">
    <text evidence="8">The sequence shown here is derived from an EMBL/GenBank/DDBJ whole genome shotgun (WGS) entry which is preliminary data.</text>
</comment>
<dbReference type="InterPro" id="IPR037094">
    <property type="entry name" value="Glyco_hydro_38_cen_sf"/>
</dbReference>
<dbReference type="GO" id="GO:0004559">
    <property type="term" value="F:alpha-mannosidase activity"/>
    <property type="evidence" value="ECO:0007669"/>
    <property type="project" value="UniProtKB-EC"/>
</dbReference>
<dbReference type="Gene3D" id="1.20.1270.50">
    <property type="entry name" value="Glycoside hydrolase family 38, central domain"/>
    <property type="match status" value="1"/>
</dbReference>
<feature type="domain" description="Glycoside hydrolase family 38 central" evidence="7">
    <location>
        <begin position="491"/>
        <end position="572"/>
    </location>
</feature>
<evidence type="ECO:0000256" key="5">
    <source>
        <dbReference type="ARBA" id="ARBA00022801"/>
    </source>
</evidence>
<keyword evidence="9" id="KW-1185">Reference proteome</keyword>
<dbReference type="InterPro" id="IPR011682">
    <property type="entry name" value="Glyco_hydro_38_C"/>
</dbReference>
<dbReference type="SMART" id="SM00872">
    <property type="entry name" value="Alpha-mann_mid"/>
    <property type="match status" value="1"/>
</dbReference>
<dbReference type="GO" id="GO:0006013">
    <property type="term" value="P:mannose metabolic process"/>
    <property type="evidence" value="ECO:0007669"/>
    <property type="project" value="InterPro"/>
</dbReference>
<gene>
    <name evidence="8" type="ORF">D3H35_28335</name>
</gene>
<sequence length="1051" mass="119216">MLGALADRQWRHVWELKEWEVRLAEYVKPGVYTFQGDSEKGAPSRFLTGSPGTTYFLSLKVDIPAECGDDPVGLIVEFGGEGLLRVNGKPYHGLDSNHTFVPLLPGTVGDSPFFEIELFDPIPEPEDPLNKQAVIRKPIHSIRALLVAVNRPLQSFLRSLTVAKDALLRLPERDPLAGSLRRAIQEAMNRVERRGWEPEPDDAFWQEAERELREKVRNIAPDRKPYGRMRMVGQSHIDVAWLWPIRETVRKTSRTFSTVCTLMDEYPEFLYSQSQPQLYAYAKEHYPELYERIKERIAEGRWELVGGMWVEPDLNLPSGESLMRQLLHGQRFYMQEFGKRTTVEWLPDTFGYCASLPQILQHAGIRYFMTSKLGWNDTNTFPHDLFHWKGIDGTKVLTFLNHGLNEHTTPADIQEHWDSYRQKDRHPDQMLLYGHGDGGGGVTREMIEYAQRPDLMPGLPQAEFGTAIGFFEGVGEDRADLPEWRGDLYLELHRGTFTTHARNKSWNRKAELLYRDAEVWNELGRPYAAASQHASFKSSLEEGWKLLLLNQFHDIIPGSSITEVYETSANEYERVFELGDGALKQGIDALAEVISAEGEGIPYHAFNSLGWMRDEVVTISGGAELLGMAAFDRDGNALPCDLLPAIDEKDGAYALAVRVSSIPAFGYATFWLKPVGAAEAVAPVGLEWAGEDKLNRWETEFYVLEFDRTGTIVRWYDKAEDREWLAPGSRGNELQLFHDKPTLWDAWDIDPDYEKNPAEAAELVSAKAIARGNALDLLRFEWKLGRSSVYQDVVLYRHEKRVDFRTRVRWEESHKLLKAAFGFDLTTDKAAYEIPFGAIERPTHRNTSWEQAQYEVCGHRWADVSESGCGVALLNDCKYGYDIREGTMRLSLLRAPKWPDVTADQGWHEFVYSVYPHGGGWREAHVARKAAELNSPAAVRLGVSGKGANGGGAAFGGSLPDRHSFLRLESEHVVLDTIKATEDGDDTILRFYESSGGRERIFVGWPEPLSRVVAVGALELEEEDAEELTLRDGGFELSFRPYEIKTIKLIR</sequence>
<dbReference type="FunFam" id="2.70.98.30:FF:000001">
    <property type="entry name" value="alpha-mannosidase 2C1 isoform X2"/>
    <property type="match status" value="1"/>
</dbReference>
<dbReference type="Pfam" id="PF07748">
    <property type="entry name" value="Glyco_hydro_38C"/>
    <property type="match status" value="1"/>
</dbReference>
<evidence type="ECO:0000256" key="6">
    <source>
        <dbReference type="ARBA" id="ARBA00023295"/>
    </source>
</evidence>